<keyword evidence="8 14" id="KW-1133">Transmembrane helix</keyword>
<feature type="transmembrane region" description="Helical" evidence="14">
    <location>
        <begin position="177"/>
        <end position="196"/>
    </location>
</feature>
<evidence type="ECO:0000256" key="3">
    <source>
        <dbReference type="ARBA" id="ARBA00012014"/>
    </source>
</evidence>
<keyword evidence="11 14" id="KW-0046">Antibiotic resistance</keyword>
<evidence type="ECO:0000256" key="12">
    <source>
        <dbReference type="ARBA" id="ARBA00031899"/>
    </source>
</evidence>
<comment type="subcellular location">
    <subcellularLocation>
        <location evidence="1 14">Cell membrane</location>
        <topology evidence="1 14">Multi-pass membrane protein</topology>
    </subcellularLocation>
</comment>
<evidence type="ECO:0000256" key="14">
    <source>
        <dbReference type="RuleBase" id="RU363042"/>
    </source>
</evidence>
<keyword evidence="17" id="KW-1185">Reference proteome</keyword>
<feature type="transmembrane region" description="Helical" evidence="14">
    <location>
        <begin position="294"/>
        <end position="317"/>
    </location>
</feature>
<feature type="transmembrane region" description="Helical" evidence="14">
    <location>
        <begin position="134"/>
        <end position="157"/>
    </location>
</feature>
<feature type="transmembrane region" description="Helical" evidence="14">
    <location>
        <begin position="451"/>
        <end position="468"/>
    </location>
</feature>
<evidence type="ECO:0000259" key="15">
    <source>
        <dbReference type="Pfam" id="PF09924"/>
    </source>
</evidence>
<comment type="function">
    <text evidence="14">Catalyzes the transfer of a lysyl group from L-lysyl-tRNA(Lys) to membrane-bound phosphatidylglycerol (PG), which produces lysylphosphatidylglycerol (LPG), a major component of the bacterial membrane with a positive net charge. LPG synthesis contributes to bacterial virulence as it is involved in the resistance mechanism against cationic antimicrobial peptides (CAMP) produces by the host's immune system (defensins, cathelicidins) and by the competing microorganisms.</text>
</comment>
<evidence type="ECO:0000256" key="7">
    <source>
        <dbReference type="ARBA" id="ARBA00022692"/>
    </source>
</evidence>
<dbReference type="GO" id="GO:0006629">
    <property type="term" value="P:lipid metabolic process"/>
    <property type="evidence" value="ECO:0007669"/>
    <property type="project" value="UniProtKB-KW"/>
</dbReference>
<evidence type="ECO:0000256" key="11">
    <source>
        <dbReference type="ARBA" id="ARBA00023251"/>
    </source>
</evidence>
<accession>A0A368W8B8</accession>
<protein>
    <recommendedName>
        <fullName evidence="4 14">Phosphatidylglycerol lysyltransferase</fullName>
        <ecNumber evidence="3 14">2.3.2.3</ecNumber>
    </recommendedName>
    <alternativeName>
        <fullName evidence="12 14">Lysylphosphatidylglycerol synthase</fullName>
    </alternativeName>
</protein>
<keyword evidence="9 14" id="KW-0443">Lipid metabolism</keyword>
<feature type="transmembrane region" description="Helical" evidence="14">
    <location>
        <begin position="480"/>
        <end position="497"/>
    </location>
</feature>
<feature type="transmembrane region" description="Helical" evidence="14">
    <location>
        <begin position="106"/>
        <end position="128"/>
    </location>
</feature>
<feature type="transmembrane region" description="Helical" evidence="14">
    <location>
        <begin position="21"/>
        <end position="40"/>
    </location>
</feature>
<dbReference type="NCBIfam" id="NF033480">
    <property type="entry name" value="bifunc_MprF"/>
    <property type="match status" value="1"/>
</dbReference>
<evidence type="ECO:0000256" key="4">
    <source>
        <dbReference type="ARBA" id="ARBA00021546"/>
    </source>
</evidence>
<dbReference type="InterPro" id="IPR024320">
    <property type="entry name" value="LPG_synthase_C"/>
</dbReference>
<dbReference type="GO" id="GO:0055091">
    <property type="term" value="P:phospholipid homeostasis"/>
    <property type="evidence" value="ECO:0007669"/>
    <property type="project" value="TreeGrafter"/>
</dbReference>
<name>A0A368W8B8_9BACL</name>
<evidence type="ECO:0000256" key="1">
    <source>
        <dbReference type="ARBA" id="ARBA00004651"/>
    </source>
</evidence>
<comment type="similarity">
    <text evidence="2 14">Belongs to the LPG synthase family.</text>
</comment>
<dbReference type="PANTHER" id="PTHR34697:SF2">
    <property type="entry name" value="PHOSPHATIDYLGLYCEROL LYSYLTRANSFERASE"/>
    <property type="match status" value="1"/>
</dbReference>
<keyword evidence="10 14" id="KW-0472">Membrane</keyword>
<dbReference type="EC" id="2.3.2.3" evidence="3 14"/>
<keyword evidence="5" id="KW-1003">Cell membrane</keyword>
<evidence type="ECO:0000256" key="9">
    <source>
        <dbReference type="ARBA" id="ARBA00023098"/>
    </source>
</evidence>
<keyword evidence="6 14" id="KW-0808">Transferase</keyword>
<reference evidence="16 17" key="1">
    <citation type="submission" date="2018-07" db="EMBL/GenBank/DDBJ databases">
        <title>Genomic Encyclopedia of Type Strains, Phase III (KMG-III): the genomes of soil and plant-associated and newly described type strains.</title>
        <authorList>
            <person name="Whitman W."/>
        </authorList>
    </citation>
    <scope>NUCLEOTIDE SEQUENCE [LARGE SCALE GENOMIC DNA]</scope>
    <source>
        <strain evidence="16 17">CECT 7506</strain>
    </source>
</reference>
<feature type="transmembrane region" description="Helical" evidence="14">
    <location>
        <begin position="365"/>
        <end position="384"/>
    </location>
</feature>
<feature type="transmembrane region" description="Helical" evidence="14">
    <location>
        <begin position="396"/>
        <end position="415"/>
    </location>
</feature>
<evidence type="ECO:0000313" key="17">
    <source>
        <dbReference type="Proteomes" id="UP000252415"/>
    </source>
</evidence>
<dbReference type="Pfam" id="PF09924">
    <property type="entry name" value="LPG_synthase_C"/>
    <property type="match status" value="1"/>
</dbReference>
<dbReference type="Proteomes" id="UP000252415">
    <property type="component" value="Unassembled WGS sequence"/>
</dbReference>
<dbReference type="GO" id="GO:0050071">
    <property type="term" value="F:phosphatidylglycerol lysyltransferase activity"/>
    <property type="evidence" value="ECO:0007669"/>
    <property type="project" value="UniProtKB-EC"/>
</dbReference>
<dbReference type="AlphaFoldDB" id="A0A368W8B8"/>
<evidence type="ECO:0000256" key="8">
    <source>
        <dbReference type="ARBA" id="ARBA00022989"/>
    </source>
</evidence>
<dbReference type="InterPro" id="IPR022791">
    <property type="entry name" value="L-PG_synthase/AglD"/>
</dbReference>
<comment type="caution">
    <text evidence="16">The sequence shown here is derived from an EMBL/GenBank/DDBJ whole genome shotgun (WGS) entry which is preliminary data.</text>
</comment>
<dbReference type="PANTHER" id="PTHR34697">
    <property type="entry name" value="PHOSPHATIDYLGLYCEROL LYSYLTRANSFERASE"/>
    <property type="match status" value="1"/>
</dbReference>
<dbReference type="EMBL" id="QPJD01000001">
    <property type="protein sequence ID" value="RCW51981.1"/>
    <property type="molecule type" value="Genomic_DNA"/>
</dbReference>
<comment type="catalytic activity">
    <reaction evidence="13 14">
        <text>L-lysyl-tRNA(Lys) + a 1,2-diacyl-sn-glycero-3-phospho-(1'-sn-glycerol) = a 1,2-diacyl-sn-glycero-3-phospho-1'-(3'-O-L-lysyl)-sn-glycerol + tRNA(Lys)</text>
        <dbReference type="Rhea" id="RHEA:10668"/>
        <dbReference type="Rhea" id="RHEA-COMP:9696"/>
        <dbReference type="Rhea" id="RHEA-COMP:9697"/>
        <dbReference type="ChEBI" id="CHEBI:64716"/>
        <dbReference type="ChEBI" id="CHEBI:75792"/>
        <dbReference type="ChEBI" id="CHEBI:78442"/>
        <dbReference type="ChEBI" id="CHEBI:78529"/>
        <dbReference type="EC" id="2.3.2.3"/>
    </reaction>
</comment>
<feature type="transmembrane region" description="Helical" evidence="14">
    <location>
        <begin position="251"/>
        <end position="274"/>
    </location>
</feature>
<dbReference type="SUPFAM" id="SSF55729">
    <property type="entry name" value="Acyl-CoA N-acyltransferases (Nat)"/>
    <property type="match status" value="1"/>
</dbReference>
<feature type="transmembrane region" description="Helical" evidence="14">
    <location>
        <begin position="427"/>
        <end position="445"/>
    </location>
</feature>
<evidence type="ECO:0000256" key="6">
    <source>
        <dbReference type="ARBA" id="ARBA00022679"/>
    </source>
</evidence>
<evidence type="ECO:0000256" key="10">
    <source>
        <dbReference type="ARBA" id="ARBA00023136"/>
    </source>
</evidence>
<dbReference type="OrthoDB" id="145485at2"/>
<gene>
    <name evidence="14" type="primary">mprF</name>
    <name evidence="16" type="ORF">DFP97_101327</name>
</gene>
<dbReference type="GO" id="GO:0046677">
    <property type="term" value="P:response to antibiotic"/>
    <property type="evidence" value="ECO:0007669"/>
    <property type="project" value="UniProtKB-KW"/>
</dbReference>
<dbReference type="Pfam" id="PF03706">
    <property type="entry name" value="LPG_synthase_TM"/>
    <property type="match status" value="1"/>
</dbReference>
<evidence type="ECO:0000256" key="5">
    <source>
        <dbReference type="ARBA" id="ARBA00022475"/>
    </source>
</evidence>
<feature type="domain" description="Phosphatidylglycerol lysyltransferase C-terminal" evidence="15">
    <location>
        <begin position="567"/>
        <end position="857"/>
    </location>
</feature>
<feature type="transmembrane region" description="Helical" evidence="14">
    <location>
        <begin position="66"/>
        <end position="86"/>
    </location>
</feature>
<proteinExistence type="inferred from homology"/>
<organism evidence="16 17">
    <name type="scientific">Paenibacillus prosopidis</name>
    <dbReference type="NCBI Taxonomy" id="630520"/>
    <lineage>
        <taxon>Bacteria</taxon>
        <taxon>Bacillati</taxon>
        <taxon>Bacillota</taxon>
        <taxon>Bacilli</taxon>
        <taxon>Bacillales</taxon>
        <taxon>Paenibacillaceae</taxon>
        <taxon>Paenibacillus</taxon>
    </lineage>
</organism>
<dbReference type="InterPro" id="IPR051211">
    <property type="entry name" value="PG_lysyltransferase"/>
</dbReference>
<evidence type="ECO:0000313" key="16">
    <source>
        <dbReference type="EMBL" id="RCW51981.1"/>
    </source>
</evidence>
<keyword evidence="7 14" id="KW-0812">Transmembrane</keyword>
<dbReference type="InterPro" id="IPR016181">
    <property type="entry name" value="Acyl_CoA_acyltransferase"/>
</dbReference>
<evidence type="ECO:0000256" key="13">
    <source>
        <dbReference type="ARBA" id="ARBA00047540"/>
    </source>
</evidence>
<dbReference type="GO" id="GO:0005886">
    <property type="term" value="C:plasma membrane"/>
    <property type="evidence" value="ECO:0007669"/>
    <property type="project" value="UniProtKB-SubCell"/>
</dbReference>
<sequence length="884" mass="100494">MNWFREIAQKLRIIKLLSILYRARLLRILIPFAIIALVYWEGQKEFQAVDWGTTLHYLHHIHPKTIFLMLIFSLLAVSVMSTYDFLIRKHFQFPIGLWSSFRYGWIANTSNNLIGFAGLTGAGLRTFLYRNHAIPIASIATSVAFLSTITFTGLSLLAELSIIGVFPIKPMIAAHPWLVYAVWAIGLYLPLFVLIQRTPLFTKWFNRDQGQLGLRIMTASIGASFLEWFFAGMTFWIIGTKFLPGLSFTHALGIFTIAAIAGIVSMAPGGIGGFDLTAMLGLQLLGYPPDKCAVVLVLFRLLYYIVPWLIGLIMAVFEFPINLKRGDQAEGSIMERALNLWQKVWRWPGQFGLIGEIGAWSLGKLVFASGVILLLSAATPGMLYRLHYAEELLSLPIMRLSHQLSVIIGIMLVVLSRGISLRIKRAYNWTLLLLCAGSFFTLAKAFDYEEAIFLLIVALLLWISRHRFYRLAVPFGKYNIAAWGLITLLIVYGYYLIGSHMHPAFLKHLPRAANDAWLLEPGEHIIVALFGLLVAWLMLSLLYLFRPKRFEITGVAPEEQAKLKAFLEHEQGNLLTHMLFTGDKSFFWAMDNRVLIPYAKIRNKLVVLGDPLGPKSLLSAAIQQFQQFSDQFALETVFYQVAPDYLPLYHENGYRFFKLGEEALVHLESFTLAGKQNTNMRTVKNRFEREGFQFEIAQPPHHPLLVERLAYISNQWLDGKHEKGYSLGWFEEGYLHQAPIALLKNTDGDIIAFASLAPGYDDATMSVDLMRYLKATPNGTMDQLFICLLEWAKSQGYSRFNLGMAPLSRVGQSQKAIKEEKLARILFQYGGSWYGFIGLRRYKEKFSPEWEPRYLAYPSSVSLPLLLVELVRLIARHPSKNKKT</sequence>
<dbReference type="RefSeq" id="WP_114378213.1">
    <property type="nucleotide sequence ID" value="NZ_QPJD01000001.1"/>
</dbReference>
<evidence type="ECO:0000256" key="2">
    <source>
        <dbReference type="ARBA" id="ARBA00008627"/>
    </source>
</evidence>
<feature type="transmembrane region" description="Helical" evidence="14">
    <location>
        <begin position="216"/>
        <end position="239"/>
    </location>
</feature>
<feature type="transmembrane region" description="Helical" evidence="14">
    <location>
        <begin position="525"/>
        <end position="545"/>
    </location>
</feature>